<dbReference type="InterPro" id="IPR029058">
    <property type="entry name" value="AB_hydrolase_fold"/>
</dbReference>
<accession>A0AAN9FUT3</accession>
<gene>
    <name evidence="5" type="ORF">SK128_004858</name>
</gene>
<dbReference type="GO" id="GO:0006631">
    <property type="term" value="P:fatty acid metabolic process"/>
    <property type="evidence" value="ECO:0007669"/>
    <property type="project" value="TreeGrafter"/>
</dbReference>
<evidence type="ECO:0000259" key="3">
    <source>
        <dbReference type="Pfam" id="PF04775"/>
    </source>
</evidence>
<evidence type="ECO:0000259" key="4">
    <source>
        <dbReference type="Pfam" id="PF08840"/>
    </source>
</evidence>
<proteinExistence type="inferred from homology"/>
<feature type="active site" description="Charge relay system" evidence="2">
    <location>
        <position position="215"/>
    </location>
</feature>
<dbReference type="Gene3D" id="2.60.40.2240">
    <property type="entry name" value="Acyl-CoA thioester hydrolase/BAAT N-terminal domain"/>
    <property type="match status" value="1"/>
</dbReference>
<evidence type="ECO:0000313" key="6">
    <source>
        <dbReference type="Proteomes" id="UP001381693"/>
    </source>
</evidence>
<keyword evidence="6" id="KW-1185">Reference proteome</keyword>
<comment type="similarity">
    <text evidence="1">Belongs to the C/M/P thioester hydrolase family.</text>
</comment>
<reference evidence="5 6" key="1">
    <citation type="submission" date="2023-11" db="EMBL/GenBank/DDBJ databases">
        <title>Halocaridina rubra genome assembly.</title>
        <authorList>
            <person name="Smith C."/>
        </authorList>
    </citation>
    <scope>NUCLEOTIDE SEQUENCE [LARGE SCALE GENOMIC DNA]</scope>
    <source>
        <strain evidence="5">EP-1</strain>
        <tissue evidence="5">Whole</tissue>
    </source>
</reference>
<dbReference type="Pfam" id="PF04775">
    <property type="entry name" value="Bile_Hydr_Trans"/>
    <property type="match status" value="1"/>
</dbReference>
<name>A0AAN9FUT3_HALRR</name>
<dbReference type="Pfam" id="PF08840">
    <property type="entry name" value="BAAT_C"/>
    <property type="match status" value="1"/>
</dbReference>
<evidence type="ECO:0000256" key="2">
    <source>
        <dbReference type="PIRSR" id="PIRSR016521-1"/>
    </source>
</evidence>
<dbReference type="Proteomes" id="UP001381693">
    <property type="component" value="Unassembled WGS sequence"/>
</dbReference>
<protein>
    <submittedName>
        <fullName evidence="5">Uncharacterized protein</fullName>
    </submittedName>
</protein>
<dbReference type="GO" id="GO:0047617">
    <property type="term" value="F:fatty acyl-CoA hydrolase activity"/>
    <property type="evidence" value="ECO:0007669"/>
    <property type="project" value="TreeGrafter"/>
</dbReference>
<feature type="active site" description="Charge relay system" evidence="2">
    <location>
        <position position="312"/>
    </location>
</feature>
<dbReference type="InterPro" id="IPR006862">
    <property type="entry name" value="Thio_Ohase/aa_AcTrfase"/>
</dbReference>
<evidence type="ECO:0000256" key="1">
    <source>
        <dbReference type="ARBA" id="ARBA00006538"/>
    </source>
</evidence>
<sequence length="425" mass="47053">MVCYLMKLKPNLFLSDPDNYYQKFCSNAHYTTNDSGQIDVGTQAAVGGSYTGVFPAGLLTTLAPAPEEYPFLRLYKRDPTIPWKISVSMTDGHTTLQERKENLGTIELERHLMAKGVQRIPICEGKVRGTLFLPAGKGPFPGVIDMFGSVGGLMEFRAALLASRGIAALALAFFAYKDLPKVVNSFELEYFEDATRILLSQPTVIKDRCGVISVSKSTDLAYAMATWLSPVKAVAAISGPPIAFDTDLSYKGKIILKGIKMAEGDLAMDEEKRLHLKREAVRNLFTPENVHYMVPTENADEGTHFLAVAGDDDSYSTDIATLEFKKRMETLGKTNAEVIIYPGAGHMIEPPYSALIYQSYHRYLPVVANDKSASEKITGVEAVWGGNAMDTCKAQEDLWIRMRKFFTKHIRDASPWYQSQAASKL</sequence>
<feature type="domain" description="Acyl-CoA thioester hydrolase/bile acid-CoA amino acid N-acetyltransferase" evidence="3">
    <location>
        <begin position="19"/>
        <end position="124"/>
    </location>
</feature>
<dbReference type="SUPFAM" id="SSF53474">
    <property type="entry name" value="alpha/beta-Hydrolases"/>
    <property type="match status" value="1"/>
</dbReference>
<dbReference type="InterPro" id="IPR042490">
    <property type="entry name" value="Thio_Ohase/BAAT_N"/>
</dbReference>
<dbReference type="EMBL" id="JAXCGZ010000036">
    <property type="protein sequence ID" value="KAK7086944.1"/>
    <property type="molecule type" value="Genomic_DNA"/>
</dbReference>
<dbReference type="PANTHER" id="PTHR10824:SF4">
    <property type="entry name" value="ACYL-COENZYME A THIOESTERASE 1-LIKE"/>
    <property type="match status" value="1"/>
</dbReference>
<feature type="active site" description="Charge relay system" evidence="2">
    <location>
        <position position="346"/>
    </location>
</feature>
<dbReference type="InterPro" id="IPR014940">
    <property type="entry name" value="BAAT_C"/>
</dbReference>
<dbReference type="GO" id="GO:0006637">
    <property type="term" value="P:acyl-CoA metabolic process"/>
    <property type="evidence" value="ECO:0007669"/>
    <property type="project" value="InterPro"/>
</dbReference>
<dbReference type="PANTHER" id="PTHR10824">
    <property type="entry name" value="ACYL-COENZYME A THIOESTERASE-RELATED"/>
    <property type="match status" value="1"/>
</dbReference>
<dbReference type="PIRSF" id="PIRSF016521">
    <property type="entry name" value="Acyl-CoA_hydro"/>
    <property type="match status" value="1"/>
</dbReference>
<dbReference type="AlphaFoldDB" id="A0AAN9FUT3"/>
<dbReference type="FunFam" id="3.40.50.1820:FF:000024">
    <property type="entry name" value="acyl-coenzyme A thioesterase 4"/>
    <property type="match status" value="1"/>
</dbReference>
<dbReference type="InterPro" id="IPR016662">
    <property type="entry name" value="Acyl-CoA_thioEstase_long-chain"/>
</dbReference>
<evidence type="ECO:0000313" key="5">
    <source>
        <dbReference type="EMBL" id="KAK7086944.1"/>
    </source>
</evidence>
<organism evidence="5 6">
    <name type="scientific">Halocaridina rubra</name>
    <name type="common">Hawaiian red shrimp</name>
    <dbReference type="NCBI Taxonomy" id="373956"/>
    <lineage>
        <taxon>Eukaryota</taxon>
        <taxon>Metazoa</taxon>
        <taxon>Ecdysozoa</taxon>
        <taxon>Arthropoda</taxon>
        <taxon>Crustacea</taxon>
        <taxon>Multicrustacea</taxon>
        <taxon>Malacostraca</taxon>
        <taxon>Eumalacostraca</taxon>
        <taxon>Eucarida</taxon>
        <taxon>Decapoda</taxon>
        <taxon>Pleocyemata</taxon>
        <taxon>Caridea</taxon>
        <taxon>Atyoidea</taxon>
        <taxon>Atyidae</taxon>
        <taxon>Halocaridina</taxon>
    </lineage>
</organism>
<dbReference type="Gene3D" id="3.40.50.1820">
    <property type="entry name" value="alpha/beta hydrolase"/>
    <property type="match status" value="1"/>
</dbReference>
<feature type="domain" description="BAAT/Acyl-CoA thioester hydrolase C-terminal" evidence="4">
    <location>
        <begin position="187"/>
        <end position="411"/>
    </location>
</feature>
<comment type="caution">
    <text evidence="5">The sequence shown here is derived from an EMBL/GenBank/DDBJ whole genome shotgun (WGS) entry which is preliminary data.</text>
</comment>